<accession>A0AAV7RNF7</accession>
<evidence type="ECO:0000313" key="2">
    <source>
        <dbReference type="Proteomes" id="UP001066276"/>
    </source>
</evidence>
<gene>
    <name evidence="1" type="ORF">NDU88_005894</name>
</gene>
<protein>
    <submittedName>
        <fullName evidence="1">Uncharacterized protein</fullName>
    </submittedName>
</protein>
<reference evidence="1" key="1">
    <citation type="journal article" date="2022" name="bioRxiv">
        <title>Sequencing and chromosome-scale assembly of the giantPleurodeles waltlgenome.</title>
        <authorList>
            <person name="Brown T."/>
            <person name="Elewa A."/>
            <person name="Iarovenko S."/>
            <person name="Subramanian E."/>
            <person name="Araus A.J."/>
            <person name="Petzold A."/>
            <person name="Susuki M."/>
            <person name="Suzuki K.-i.T."/>
            <person name="Hayashi T."/>
            <person name="Toyoda A."/>
            <person name="Oliveira C."/>
            <person name="Osipova E."/>
            <person name="Leigh N.D."/>
            <person name="Simon A."/>
            <person name="Yun M.H."/>
        </authorList>
    </citation>
    <scope>NUCLEOTIDE SEQUENCE</scope>
    <source>
        <strain evidence="1">20211129_DDA</strain>
        <tissue evidence="1">Liver</tissue>
    </source>
</reference>
<dbReference type="AlphaFoldDB" id="A0AAV7RNF7"/>
<keyword evidence="2" id="KW-1185">Reference proteome</keyword>
<dbReference type="Proteomes" id="UP001066276">
    <property type="component" value="Chromosome 5"/>
</dbReference>
<dbReference type="EMBL" id="JANPWB010000009">
    <property type="protein sequence ID" value="KAJ1153131.1"/>
    <property type="molecule type" value="Genomic_DNA"/>
</dbReference>
<proteinExistence type="predicted"/>
<organism evidence="1 2">
    <name type="scientific">Pleurodeles waltl</name>
    <name type="common">Iberian ribbed newt</name>
    <dbReference type="NCBI Taxonomy" id="8319"/>
    <lineage>
        <taxon>Eukaryota</taxon>
        <taxon>Metazoa</taxon>
        <taxon>Chordata</taxon>
        <taxon>Craniata</taxon>
        <taxon>Vertebrata</taxon>
        <taxon>Euteleostomi</taxon>
        <taxon>Amphibia</taxon>
        <taxon>Batrachia</taxon>
        <taxon>Caudata</taxon>
        <taxon>Salamandroidea</taxon>
        <taxon>Salamandridae</taxon>
        <taxon>Pleurodelinae</taxon>
        <taxon>Pleurodeles</taxon>
    </lineage>
</organism>
<evidence type="ECO:0000313" key="1">
    <source>
        <dbReference type="EMBL" id="KAJ1153131.1"/>
    </source>
</evidence>
<comment type="caution">
    <text evidence="1">The sequence shown here is derived from an EMBL/GenBank/DDBJ whole genome shotgun (WGS) entry which is preliminary data.</text>
</comment>
<name>A0AAV7RNF7_PLEWA</name>
<sequence>MESLEESVLPWAAWTGRAPRPDSCVGHGTEGQLPTRNHWRCTCVPLSSATTWELRWSSGEQCAAPGCDFGGAGGETQMIPGGPPGLRKPLQTPQAERVHLRLARLGWEMHCAALCTAKEALAERPR</sequence>